<feature type="domain" description="EGF-like" evidence="10">
    <location>
        <begin position="224"/>
        <end position="260"/>
    </location>
</feature>
<dbReference type="GO" id="GO:0007157">
    <property type="term" value="P:heterophilic cell-cell adhesion via plasma membrane cell adhesion molecules"/>
    <property type="evidence" value="ECO:0007669"/>
    <property type="project" value="TreeGrafter"/>
</dbReference>
<feature type="disulfide bond" evidence="8">
    <location>
        <begin position="677"/>
        <end position="686"/>
    </location>
</feature>
<keyword evidence="2 9" id="KW-0812">Transmembrane</keyword>
<organism evidence="12 14">
    <name type="scientific">Adineta ricciae</name>
    <name type="common">Rotifer</name>
    <dbReference type="NCBI Taxonomy" id="249248"/>
    <lineage>
        <taxon>Eukaryota</taxon>
        <taxon>Metazoa</taxon>
        <taxon>Spiralia</taxon>
        <taxon>Gnathifera</taxon>
        <taxon>Rotifera</taxon>
        <taxon>Eurotatoria</taxon>
        <taxon>Bdelloidea</taxon>
        <taxon>Adinetida</taxon>
        <taxon>Adinetidae</taxon>
        <taxon>Adineta</taxon>
    </lineage>
</organism>
<dbReference type="PRINTS" id="PR00011">
    <property type="entry name" value="EGFLAMININ"/>
</dbReference>
<accession>A0A813VF19</accession>
<evidence type="ECO:0000256" key="6">
    <source>
        <dbReference type="ARBA" id="ARBA00023136"/>
    </source>
</evidence>
<keyword evidence="6 9" id="KW-0472">Membrane</keyword>
<feature type="domain" description="EGF-like" evidence="10">
    <location>
        <begin position="550"/>
        <end position="588"/>
    </location>
</feature>
<keyword evidence="7 8" id="KW-1015">Disulfide bond</keyword>
<dbReference type="AlphaFoldDB" id="A0A813VF19"/>
<dbReference type="OrthoDB" id="283575at2759"/>
<feature type="domain" description="EGF-like" evidence="10">
    <location>
        <begin position="311"/>
        <end position="344"/>
    </location>
</feature>
<dbReference type="Pfam" id="PF25024">
    <property type="entry name" value="EGF_TEN"/>
    <property type="match status" value="1"/>
</dbReference>
<dbReference type="GO" id="GO:0005886">
    <property type="term" value="C:plasma membrane"/>
    <property type="evidence" value="ECO:0007669"/>
    <property type="project" value="TreeGrafter"/>
</dbReference>
<keyword evidence="1 8" id="KW-0245">EGF-like domain</keyword>
<comment type="caution">
    <text evidence="8">Lacks conserved residue(s) required for the propagation of feature annotation.</text>
</comment>
<feature type="domain" description="EGF-like" evidence="10">
    <location>
        <begin position="349"/>
        <end position="386"/>
    </location>
</feature>
<evidence type="ECO:0000259" key="11">
    <source>
        <dbReference type="PROSITE" id="PS50929"/>
    </source>
</evidence>
<evidence type="ECO:0000313" key="14">
    <source>
        <dbReference type="Proteomes" id="UP000663828"/>
    </source>
</evidence>
<feature type="disulfide bond" evidence="8">
    <location>
        <begin position="578"/>
        <end position="587"/>
    </location>
</feature>
<keyword evidence="3" id="KW-0732">Signal</keyword>
<keyword evidence="4" id="KW-0677">Repeat</keyword>
<keyword evidence="14" id="KW-1185">Reference proteome</keyword>
<feature type="disulfide bond" evidence="8">
    <location>
        <begin position="376"/>
        <end position="385"/>
    </location>
</feature>
<protein>
    <submittedName>
        <fullName evidence="12">Uncharacterized protein</fullName>
    </submittedName>
</protein>
<feature type="disulfide bond" evidence="8">
    <location>
        <begin position="228"/>
        <end position="238"/>
    </location>
</feature>
<dbReference type="SUPFAM" id="SSF57196">
    <property type="entry name" value="EGF/Laminin"/>
    <property type="match status" value="9"/>
</dbReference>
<feature type="domain" description="EGF-like" evidence="10">
    <location>
        <begin position="508"/>
        <end position="546"/>
    </location>
</feature>
<proteinExistence type="predicted"/>
<evidence type="ECO:0000259" key="10">
    <source>
        <dbReference type="PROSITE" id="PS50026"/>
    </source>
</evidence>
<dbReference type="CDD" id="cd00054">
    <property type="entry name" value="EGF_CA"/>
    <property type="match status" value="2"/>
</dbReference>
<dbReference type="InterPro" id="IPR011527">
    <property type="entry name" value="ABC1_TM_dom"/>
</dbReference>
<dbReference type="SMART" id="SM00181">
    <property type="entry name" value="EGF"/>
    <property type="match status" value="11"/>
</dbReference>
<evidence type="ECO:0000313" key="13">
    <source>
        <dbReference type="EMBL" id="CAF1414620.1"/>
    </source>
</evidence>
<evidence type="ECO:0000256" key="9">
    <source>
        <dbReference type="SAM" id="Phobius"/>
    </source>
</evidence>
<dbReference type="PROSITE" id="PS00022">
    <property type="entry name" value="EGF_1"/>
    <property type="match status" value="11"/>
</dbReference>
<feature type="transmembrane region" description="Helical" evidence="9">
    <location>
        <begin position="115"/>
        <end position="136"/>
    </location>
</feature>
<feature type="transmembrane region" description="Helical" evidence="9">
    <location>
        <begin position="89"/>
        <end position="109"/>
    </location>
</feature>
<dbReference type="Pfam" id="PF00664">
    <property type="entry name" value="ABC_membrane"/>
    <property type="match status" value="1"/>
</dbReference>
<feature type="disulfide bond" evidence="8">
    <location>
        <begin position="477"/>
        <end position="494"/>
    </location>
</feature>
<dbReference type="EMBL" id="CAJNOJ010000355">
    <property type="protein sequence ID" value="CAF1414620.1"/>
    <property type="molecule type" value="Genomic_DNA"/>
</dbReference>
<keyword evidence="5 9" id="KW-1133">Transmembrane helix</keyword>
<evidence type="ECO:0000256" key="5">
    <source>
        <dbReference type="ARBA" id="ARBA00022989"/>
    </source>
</evidence>
<evidence type="ECO:0000256" key="7">
    <source>
        <dbReference type="ARBA" id="ARBA00023157"/>
    </source>
</evidence>
<feature type="disulfide bond" evidence="8">
    <location>
        <begin position="415"/>
        <end position="424"/>
    </location>
</feature>
<feature type="domain" description="ABC transmembrane type-1" evidence="11">
    <location>
        <begin position="1"/>
        <end position="180"/>
    </location>
</feature>
<sequence>MQQIYLMIFNKNKTTPISVLIGCIASIIAGIFLLIIRFFQNTAFAISGSILTQRIRSKAFSCLLRQEVAYFDRPENSSGAIDSRLSSNAAARLGIICEAIALAVFGLIFDLAVNLQLTLIVVIPICLVVTTEIIDIQVKIMLKKRSNVILERANTLAIDTIHNMRTIKQLSVEKDVLLRYPEFIYEVFRWKNSSSHPIFIFIVVLCVRRTCGSHHLSNIHLQNWTNPCEPNPCRAGICELVSKLTFSCHCIPYVHGSLCEKLNYTQKPCESNPCYNQGLCSPIVSSKDLSNQKDFVCLCPARHVGRLCQENVGECSCLNGGTCYRSNEGYKCVCPMLFTGPFCEHDLRNTTFCTHSPCQHNGTCILVQSPAGICLCEPGYIGEFCEKRVPFCQENPCRNNGTCVPLSGVDGQCLCQPGYTGRLCEHRQRTFCSLSPCQNGSTCIVLNHTGDGFCLCPPDYAGPYCEYITPTACKKKCQNNGGKCALVDNKYGRCLCPKDITGPYCDTPLHPCAPNPCENNGICVHETKSQTYKCLCTYGYSGSNCSENLNQSFCSSHPCMNNGTCLESPTSPDGICRCEQGFGGKFCDEIVKCGDQQCQYPEQVCLADSCVNVTGELYCLLHECQHGGTCDPISRQCLCQKGFAGIKCELKSLFCDETNNICQNNGTCLPTQNTCVCTNSFTGKYCEINIDVEIIDYE</sequence>
<dbReference type="SUPFAM" id="SSF90123">
    <property type="entry name" value="ABC transporter transmembrane region"/>
    <property type="match status" value="1"/>
</dbReference>
<feature type="domain" description="EGF-like" evidence="10">
    <location>
        <begin position="469"/>
        <end position="506"/>
    </location>
</feature>
<comment type="caution">
    <text evidence="12">The sequence shown here is derived from an EMBL/GenBank/DDBJ whole genome shotgun (WGS) entry which is preliminary data.</text>
</comment>
<feature type="domain" description="EGF-like" evidence="10">
    <location>
        <begin position="265"/>
        <end position="309"/>
    </location>
</feature>
<dbReference type="InterPro" id="IPR051022">
    <property type="entry name" value="Notch_Cell-Fate_Det"/>
</dbReference>
<evidence type="ECO:0000256" key="8">
    <source>
        <dbReference type="PROSITE-ProRule" id="PRU00076"/>
    </source>
</evidence>
<feature type="disulfide bond" evidence="8">
    <location>
        <begin position="559"/>
        <end position="576"/>
    </location>
</feature>
<feature type="disulfide bond" evidence="8">
    <location>
        <begin position="536"/>
        <end position="545"/>
    </location>
</feature>
<reference evidence="12" key="1">
    <citation type="submission" date="2021-02" db="EMBL/GenBank/DDBJ databases">
        <authorList>
            <person name="Nowell W R."/>
        </authorList>
    </citation>
    <scope>NUCLEOTIDE SEQUENCE</scope>
</reference>
<evidence type="ECO:0000313" key="12">
    <source>
        <dbReference type="EMBL" id="CAF0839949.1"/>
    </source>
</evidence>
<gene>
    <name evidence="13" type="ORF">EDS130_LOCUS36992</name>
    <name evidence="12" type="ORF">XAT740_LOCUS4914</name>
</gene>
<dbReference type="PANTHER" id="PTHR24049:SF22">
    <property type="entry name" value="DROSOPHILA CRUMBS HOMOLOG"/>
    <property type="match status" value="1"/>
</dbReference>
<feature type="disulfide bond" evidence="8">
    <location>
        <begin position="517"/>
        <end position="534"/>
    </location>
</feature>
<feature type="domain" description="EGF-like" evidence="10">
    <location>
        <begin position="651"/>
        <end position="687"/>
    </location>
</feature>
<dbReference type="InterPro" id="IPR036640">
    <property type="entry name" value="ABC1_TM_sf"/>
</dbReference>
<evidence type="ECO:0000256" key="4">
    <source>
        <dbReference type="ARBA" id="ARBA00022737"/>
    </source>
</evidence>
<evidence type="ECO:0000256" key="1">
    <source>
        <dbReference type="ARBA" id="ARBA00022536"/>
    </source>
</evidence>
<dbReference type="EMBL" id="CAJNOR010000207">
    <property type="protein sequence ID" value="CAF0839949.1"/>
    <property type="molecule type" value="Genomic_DNA"/>
</dbReference>
<feature type="disulfide bond" evidence="8">
    <location>
        <begin position="437"/>
        <end position="454"/>
    </location>
</feature>
<feature type="disulfide bond" evidence="8">
    <location>
        <begin position="299"/>
        <end position="308"/>
    </location>
</feature>
<dbReference type="Pfam" id="PF12661">
    <property type="entry name" value="hEGF"/>
    <property type="match status" value="1"/>
</dbReference>
<feature type="domain" description="EGF-like" evidence="10">
    <location>
        <begin position="428"/>
        <end position="466"/>
    </location>
</feature>
<evidence type="ECO:0000256" key="3">
    <source>
        <dbReference type="ARBA" id="ARBA00022729"/>
    </source>
</evidence>
<dbReference type="PROSITE" id="PS01186">
    <property type="entry name" value="EGF_2"/>
    <property type="match status" value="5"/>
</dbReference>
<feature type="disulfide bond" evidence="8">
    <location>
        <begin position="334"/>
        <end position="343"/>
    </location>
</feature>
<dbReference type="PANTHER" id="PTHR24049">
    <property type="entry name" value="CRUMBS FAMILY MEMBER"/>
    <property type="match status" value="1"/>
</dbReference>
<feature type="domain" description="EGF-like" evidence="10">
    <location>
        <begin position="615"/>
        <end position="649"/>
    </location>
</feature>
<dbReference type="InterPro" id="IPR000742">
    <property type="entry name" value="EGF"/>
</dbReference>
<dbReference type="PROSITE" id="PS50929">
    <property type="entry name" value="ABC_TM1F"/>
    <property type="match status" value="1"/>
</dbReference>
<feature type="disulfide bond" evidence="8">
    <location>
        <begin position="456"/>
        <end position="465"/>
    </location>
</feature>
<evidence type="ECO:0000256" key="2">
    <source>
        <dbReference type="ARBA" id="ARBA00022692"/>
    </source>
</evidence>
<dbReference type="GO" id="GO:0032991">
    <property type="term" value="C:protein-containing complex"/>
    <property type="evidence" value="ECO:0007669"/>
    <property type="project" value="TreeGrafter"/>
</dbReference>
<dbReference type="GO" id="GO:0005524">
    <property type="term" value="F:ATP binding"/>
    <property type="evidence" value="ECO:0007669"/>
    <property type="project" value="InterPro"/>
</dbReference>
<feature type="domain" description="EGF-like" evidence="10">
    <location>
        <begin position="388"/>
        <end position="425"/>
    </location>
</feature>
<dbReference type="PROSITE" id="PS50026">
    <property type="entry name" value="EGF_3"/>
    <property type="match status" value="11"/>
</dbReference>
<dbReference type="GO" id="GO:0140359">
    <property type="term" value="F:ABC-type transporter activity"/>
    <property type="evidence" value="ECO:0007669"/>
    <property type="project" value="InterPro"/>
</dbReference>
<dbReference type="GO" id="GO:0045197">
    <property type="term" value="P:establishment or maintenance of epithelial cell apical/basal polarity"/>
    <property type="evidence" value="ECO:0007669"/>
    <property type="project" value="TreeGrafter"/>
</dbReference>
<feature type="disulfide bond" evidence="8">
    <location>
        <begin position="250"/>
        <end position="259"/>
    </location>
</feature>
<feature type="transmembrane region" description="Helical" evidence="9">
    <location>
        <begin position="17"/>
        <end position="39"/>
    </location>
</feature>
<dbReference type="Proteomes" id="UP000663828">
    <property type="component" value="Unassembled WGS sequence"/>
</dbReference>
<feature type="disulfide bond" evidence="8">
    <location>
        <begin position="639"/>
        <end position="648"/>
    </location>
</feature>
<dbReference type="Gene3D" id="1.20.1560.10">
    <property type="entry name" value="ABC transporter type 1, transmembrane domain"/>
    <property type="match status" value="1"/>
</dbReference>
<feature type="disulfide bond" evidence="8">
    <location>
        <begin position="496"/>
        <end position="505"/>
    </location>
</feature>
<dbReference type="InterPro" id="IPR013032">
    <property type="entry name" value="EGF-like_CS"/>
</dbReference>
<dbReference type="Gene3D" id="2.10.25.10">
    <property type="entry name" value="Laminin"/>
    <property type="match status" value="9"/>
</dbReference>
<name>A0A813VF19_ADIRI</name>
<dbReference type="Proteomes" id="UP000663852">
    <property type="component" value="Unassembled WGS sequence"/>
</dbReference>